<dbReference type="PANTHER" id="PTHR31718">
    <property type="entry name" value="PLAT DOMAIN-CONTAINING PROTEIN"/>
    <property type="match status" value="1"/>
</dbReference>
<keyword evidence="2" id="KW-0812">Transmembrane</keyword>
<keyword evidence="2" id="KW-0472">Membrane</keyword>
<evidence type="ECO:0000256" key="2">
    <source>
        <dbReference type="SAM" id="Phobius"/>
    </source>
</evidence>
<gene>
    <name evidence="4" type="ORF">DARMORV10_C03P03510.1</name>
</gene>
<accession>A0A816HV84</accession>
<dbReference type="Proteomes" id="UP001295469">
    <property type="component" value="Chromosome C03"/>
</dbReference>
<sequence length="539" mass="62120">MMDPDMFAEDPSFVEEFDIDFEFDAPRFYDFSKPELDSETEETELWFESAGNYPPSQFSLNLSCIFDDKHLKIPKPVSDKYNGFIYYNQTAKNVPKSTQKSKIKPFLRKNSTLTRPTASLLARQNKPLDIYSVQLLTRCQRSLGKLESKISPSILLSMPQTQDTKRQKLESGFLRKISRLEQTPFVHKVPKKVSKVTVPKEPNLKTAQRATKLRFKASSAPEQVERFSSTMNKTAQESSLTSLHRSQDFHEFHLRTSLRAKERSSNAKNAPTDDRTHSLTSKSVVPRKGRRVKESHSSKTNIQVYESKISHLESKVMQASKKFGEAMEIKHENKFLRMENHRCFSSLKEFEAPKVTNSQDEHFIESLRKAVMSRSSRMASLQLLTLLFFFFFFFFFFFTVSKSIDVSKPHAAESLDINLIQNFGSCRYTVIIRTSCSSPRYTRDQISLSFGDGYRNQVYAPRLDDPGSRAFERCSSDTYEINGPCVRQICYVYVHRSGPDGWVPESVQIFSHSSKAVTFTFNTHVPESIWFGHNYCNTI</sequence>
<keyword evidence="2" id="KW-1133">Transmembrane helix</keyword>
<name>A0A816HV84_BRANA</name>
<protein>
    <submittedName>
        <fullName evidence="4">(rape) hypothetical protein</fullName>
    </submittedName>
</protein>
<dbReference type="SUPFAM" id="SSF49723">
    <property type="entry name" value="Lipase/lipooxygenase domain (PLAT/LH2 domain)"/>
    <property type="match status" value="1"/>
</dbReference>
<evidence type="ECO:0000313" key="4">
    <source>
        <dbReference type="EMBL" id="CAF1696602.1"/>
    </source>
</evidence>
<dbReference type="InterPro" id="IPR036392">
    <property type="entry name" value="PLAT/LH2_dom_sf"/>
</dbReference>
<dbReference type="Pfam" id="PF06232">
    <property type="entry name" value="ATS3"/>
    <property type="match status" value="1"/>
</dbReference>
<dbReference type="EMBL" id="HG994367">
    <property type="protein sequence ID" value="CAF1696602.1"/>
    <property type="molecule type" value="Genomic_DNA"/>
</dbReference>
<proteinExistence type="predicted"/>
<dbReference type="Pfam" id="PF12214">
    <property type="entry name" value="TPX2_importin"/>
    <property type="match status" value="1"/>
</dbReference>
<evidence type="ECO:0000256" key="1">
    <source>
        <dbReference type="SAM" id="MobiDB-lite"/>
    </source>
</evidence>
<evidence type="ECO:0000259" key="3">
    <source>
        <dbReference type="Pfam" id="PF12214"/>
    </source>
</evidence>
<reference evidence="4" key="1">
    <citation type="submission" date="2021-01" db="EMBL/GenBank/DDBJ databases">
        <authorList>
            <consortium name="Genoscope - CEA"/>
            <person name="William W."/>
        </authorList>
    </citation>
    <scope>NUCLEOTIDE SEQUENCE</scope>
</reference>
<dbReference type="AlphaFoldDB" id="A0A816HV84"/>
<dbReference type="InterPro" id="IPR027330">
    <property type="entry name" value="TPX2_central_dom"/>
</dbReference>
<feature type="transmembrane region" description="Helical" evidence="2">
    <location>
        <begin position="378"/>
        <end position="398"/>
    </location>
</feature>
<feature type="compositionally biased region" description="Basic and acidic residues" evidence="1">
    <location>
        <begin position="256"/>
        <end position="277"/>
    </location>
</feature>
<feature type="domain" description="TPX2 central" evidence="3">
    <location>
        <begin position="195"/>
        <end position="280"/>
    </location>
</feature>
<feature type="region of interest" description="Disordered" evidence="1">
    <location>
        <begin position="256"/>
        <end position="300"/>
    </location>
</feature>
<dbReference type="CDD" id="cd00113">
    <property type="entry name" value="PLAT"/>
    <property type="match status" value="1"/>
</dbReference>
<dbReference type="PANTHER" id="PTHR31718:SF37">
    <property type="entry name" value="PLAT DOMAIN-CONTAINING PROTEIN"/>
    <property type="match status" value="1"/>
</dbReference>
<organism evidence="4">
    <name type="scientific">Brassica napus</name>
    <name type="common">Rape</name>
    <dbReference type="NCBI Taxonomy" id="3708"/>
    <lineage>
        <taxon>Eukaryota</taxon>
        <taxon>Viridiplantae</taxon>
        <taxon>Streptophyta</taxon>
        <taxon>Embryophyta</taxon>
        <taxon>Tracheophyta</taxon>
        <taxon>Spermatophyta</taxon>
        <taxon>Magnoliopsida</taxon>
        <taxon>eudicotyledons</taxon>
        <taxon>Gunneridae</taxon>
        <taxon>Pentapetalae</taxon>
        <taxon>rosids</taxon>
        <taxon>malvids</taxon>
        <taxon>Brassicales</taxon>
        <taxon>Brassicaceae</taxon>
        <taxon>Brassiceae</taxon>
        <taxon>Brassica</taxon>
    </lineage>
</organism>
<dbReference type="Gene3D" id="2.60.60.20">
    <property type="entry name" value="PLAT/LH2 domain"/>
    <property type="match status" value="1"/>
</dbReference>
<dbReference type="InterPro" id="IPR010417">
    <property type="entry name" value="Embryo-specific_ATS3"/>
</dbReference>